<dbReference type="OrthoDB" id="9794948at2"/>
<dbReference type="Proteomes" id="UP000032300">
    <property type="component" value="Chromosome"/>
</dbReference>
<sequence length="200" mass="21746">MSAHPAFRWQDQAALRAFVQDIGFGALFVASEQGPRVAHIPIVWLDDQTLGFHLARNNPVARDLDGATALFAVQGPHGYVSPDWYGTGPDEVPTWNYVTAELEGVVSQMDRDALIDQIDALSQVQEARLAPKPEWTRAKADPVRIARMLDAVTGFRLAVTAWRGTRKLAQTKPVAPRLAVADALAARGNDALAALMRAPS</sequence>
<dbReference type="RefSeq" id="WP_044329778.1">
    <property type="nucleotide sequence ID" value="NZ_CP010836.1"/>
</dbReference>
<evidence type="ECO:0000313" key="1">
    <source>
        <dbReference type="EMBL" id="AJP70651.1"/>
    </source>
</evidence>
<keyword evidence="2" id="KW-1185">Reference proteome</keyword>
<dbReference type="PIRSF" id="PIRSF010372">
    <property type="entry name" value="PaiB"/>
    <property type="match status" value="1"/>
</dbReference>
<gene>
    <name evidence="1" type="ORF">TS85_00580</name>
</gene>
<dbReference type="Gene3D" id="2.30.110.10">
    <property type="entry name" value="Electron Transport, Fmn-binding Protein, Chain A"/>
    <property type="match status" value="1"/>
</dbReference>
<dbReference type="Pfam" id="PF04299">
    <property type="entry name" value="FMN_bind_2"/>
    <property type="match status" value="1"/>
</dbReference>
<dbReference type="KEGG" id="sphi:TS85_00580"/>
<dbReference type="PANTHER" id="PTHR35802:SF1">
    <property type="entry name" value="PROTEASE SYNTHASE AND SPORULATION PROTEIN PAI 2"/>
    <property type="match status" value="1"/>
</dbReference>
<organism evidence="1 2">
    <name type="scientific">Sphingomonas hengshuiensis</name>
    <dbReference type="NCBI Taxonomy" id="1609977"/>
    <lineage>
        <taxon>Bacteria</taxon>
        <taxon>Pseudomonadati</taxon>
        <taxon>Pseudomonadota</taxon>
        <taxon>Alphaproteobacteria</taxon>
        <taxon>Sphingomonadales</taxon>
        <taxon>Sphingomonadaceae</taxon>
        <taxon>Sphingomonas</taxon>
    </lineage>
</organism>
<reference evidence="1 2" key="2">
    <citation type="submission" date="2015-02" db="EMBL/GenBank/DDBJ databases">
        <title>The complete genome of Sphingomonas hengshuiensis sp. WHSC-8 isolated from soil of Hengshui Lake.</title>
        <authorList>
            <person name="Wei S."/>
            <person name="Guo J."/>
            <person name="Su C."/>
            <person name="Wu R."/>
            <person name="Zhang Z."/>
            <person name="Liang K."/>
            <person name="Li H."/>
            <person name="Wang T."/>
            <person name="Liu H."/>
            <person name="Zhang C."/>
            <person name="Li Z."/>
            <person name="Wang Q."/>
            <person name="Meng J."/>
        </authorList>
    </citation>
    <scope>NUCLEOTIDE SEQUENCE [LARGE SCALE GENOMIC DNA]</scope>
    <source>
        <strain evidence="1 2">WHSC-8</strain>
    </source>
</reference>
<name>A0A7U5HVI1_9SPHN</name>
<proteinExistence type="predicted"/>
<dbReference type="PANTHER" id="PTHR35802">
    <property type="entry name" value="PROTEASE SYNTHASE AND SPORULATION PROTEIN PAI 2"/>
    <property type="match status" value="1"/>
</dbReference>
<dbReference type="AlphaFoldDB" id="A0A7U5HVI1"/>
<dbReference type="InterPro" id="IPR012349">
    <property type="entry name" value="Split_barrel_FMN-bd"/>
</dbReference>
<evidence type="ECO:0000313" key="2">
    <source>
        <dbReference type="Proteomes" id="UP000032300"/>
    </source>
</evidence>
<dbReference type="EMBL" id="CP010836">
    <property type="protein sequence ID" value="AJP70651.1"/>
    <property type="molecule type" value="Genomic_DNA"/>
</dbReference>
<reference evidence="1 2" key="1">
    <citation type="journal article" date="2015" name="Int. J. Syst. Evol. Microbiol.">
        <title>Sphingomonas hengshuiensis sp. nov., isolated from lake wetland.</title>
        <authorList>
            <person name="Wei S."/>
            <person name="Wang T."/>
            <person name="Liu H."/>
            <person name="Zhang C."/>
            <person name="Guo J."/>
            <person name="Wang Q."/>
            <person name="Liang K."/>
            <person name="Zhang Z."/>
        </authorList>
    </citation>
    <scope>NUCLEOTIDE SEQUENCE [LARGE SCALE GENOMIC DNA]</scope>
    <source>
        <strain evidence="1 2">WHSC-8</strain>
    </source>
</reference>
<protein>
    <submittedName>
        <fullName evidence="1">Negative transcriptional regulator</fullName>
    </submittedName>
</protein>
<dbReference type="InterPro" id="IPR007396">
    <property type="entry name" value="TR_PAI2-type"/>
</dbReference>
<dbReference type="SUPFAM" id="SSF50475">
    <property type="entry name" value="FMN-binding split barrel"/>
    <property type="match status" value="1"/>
</dbReference>
<accession>A0A7U5HVI1</accession>